<accession>A0A8J6DZG4</accession>
<feature type="region of interest" description="Disordered" evidence="1">
    <location>
        <begin position="165"/>
        <end position="192"/>
    </location>
</feature>
<organism evidence="2 3">
    <name type="scientific">Carpediemonas membranifera</name>
    <dbReference type="NCBI Taxonomy" id="201153"/>
    <lineage>
        <taxon>Eukaryota</taxon>
        <taxon>Metamonada</taxon>
        <taxon>Carpediemonas-like organisms</taxon>
        <taxon>Carpediemonas</taxon>
    </lineage>
</organism>
<proteinExistence type="predicted"/>
<comment type="caution">
    <text evidence="2">The sequence shown here is derived from an EMBL/GenBank/DDBJ whole genome shotgun (WGS) entry which is preliminary data.</text>
</comment>
<feature type="region of interest" description="Disordered" evidence="1">
    <location>
        <begin position="74"/>
        <end position="149"/>
    </location>
</feature>
<evidence type="ECO:0000313" key="2">
    <source>
        <dbReference type="EMBL" id="KAG9390683.1"/>
    </source>
</evidence>
<dbReference type="Proteomes" id="UP000717585">
    <property type="component" value="Unassembled WGS sequence"/>
</dbReference>
<name>A0A8J6DZG4_9EUKA</name>
<gene>
    <name evidence="2" type="ORF">J8273_6919</name>
</gene>
<protein>
    <submittedName>
        <fullName evidence="2">Uncharacterized protein</fullName>
    </submittedName>
</protein>
<dbReference type="EMBL" id="JAHDYR010000062">
    <property type="protein sequence ID" value="KAG9390683.1"/>
    <property type="molecule type" value="Genomic_DNA"/>
</dbReference>
<evidence type="ECO:0000313" key="3">
    <source>
        <dbReference type="Proteomes" id="UP000717585"/>
    </source>
</evidence>
<reference evidence="2" key="1">
    <citation type="submission" date="2021-05" db="EMBL/GenBank/DDBJ databases">
        <title>A free-living protist that lacks canonical eukaryotic 1 DNA replication and segregation systems.</title>
        <authorList>
            <person name="Salas-Leiva D.E."/>
            <person name="Tromer E.C."/>
            <person name="Curtis B.A."/>
            <person name="Jerlstrom-Hultqvist J."/>
            <person name="Kolisko M."/>
            <person name="Yi Z."/>
            <person name="Salas-Leiva J.S."/>
            <person name="Gallot-Lavallee L."/>
            <person name="Kops G.J.P.L."/>
            <person name="Archibald J.M."/>
            <person name="Simpson A.G.B."/>
            <person name="Roger A.J."/>
        </authorList>
    </citation>
    <scope>NUCLEOTIDE SEQUENCE</scope>
    <source>
        <strain evidence="2">BICM</strain>
    </source>
</reference>
<dbReference type="AlphaFoldDB" id="A0A8J6DZG4"/>
<feature type="compositionally biased region" description="Acidic residues" evidence="1">
    <location>
        <begin position="124"/>
        <end position="138"/>
    </location>
</feature>
<feature type="compositionally biased region" description="Basic and acidic residues" evidence="1">
    <location>
        <begin position="179"/>
        <end position="192"/>
    </location>
</feature>
<sequence length="387" mass="43414">MVGDPRGRRYAPAPPGTGAIIDYYHKIVRGYKKRVKQLRKSLTAKSEEVITLHRRLLQQQAEREAAYDADKSIDASLPCSPIPPQSGTVSRTSCPRRDTDEPEASMSVKRKALIITPEKARPEDSEEESEEEEIEEEVTVEKKGESDEEDVTKCDACIQTEPEKARPVTCETGTEMNEGDDRTPTDDKDVQTEEREDCLDEFTRHLRSKFKPYNPPGDGDCVGHCLRHVSNERDVPTTDWRKQLQAAAGIMQKRDLLPADYQLFYSHASSTGKGGKNDSLPYCRDTAIQVWSQIHNMPIASIQDGTIVFFQGRDKGYITLTNTNASMSVIRVIANVIGVNDYIYISGTPTDVTAHAEVYHATPVELRKAESHLSAQQNTEDDCYFVE</sequence>
<keyword evidence="3" id="KW-1185">Reference proteome</keyword>
<evidence type="ECO:0000256" key="1">
    <source>
        <dbReference type="SAM" id="MobiDB-lite"/>
    </source>
</evidence>